<dbReference type="InterPro" id="IPR001128">
    <property type="entry name" value="Cyt_P450"/>
</dbReference>
<proteinExistence type="inferred from homology"/>
<organism evidence="14 15">
    <name type="scientific">Dinoponera quadriceps</name>
    <name type="common">South American ant</name>
    <dbReference type="NCBI Taxonomy" id="609295"/>
    <lineage>
        <taxon>Eukaryota</taxon>
        <taxon>Metazoa</taxon>
        <taxon>Ecdysozoa</taxon>
        <taxon>Arthropoda</taxon>
        <taxon>Hexapoda</taxon>
        <taxon>Insecta</taxon>
        <taxon>Pterygota</taxon>
        <taxon>Neoptera</taxon>
        <taxon>Endopterygota</taxon>
        <taxon>Hymenoptera</taxon>
        <taxon>Apocrita</taxon>
        <taxon>Aculeata</taxon>
        <taxon>Formicoidea</taxon>
        <taxon>Formicidae</taxon>
        <taxon>Ponerinae</taxon>
        <taxon>Ponerini</taxon>
        <taxon>Dinoponera</taxon>
    </lineage>
</organism>
<evidence type="ECO:0000256" key="3">
    <source>
        <dbReference type="ARBA" id="ARBA00004174"/>
    </source>
</evidence>
<name>A0A6P3Y3N4_DINQU</name>
<comment type="function">
    <text evidence="2">May be involved in the metabolism of insect hormones and in the breakdown of synthetic insecticides.</text>
</comment>
<keyword evidence="6" id="KW-0349">Heme</keyword>
<dbReference type="AlphaFoldDB" id="A0A6P3Y3N4"/>
<dbReference type="GO" id="GO:0020037">
    <property type="term" value="F:heme binding"/>
    <property type="evidence" value="ECO:0007669"/>
    <property type="project" value="InterPro"/>
</dbReference>
<evidence type="ECO:0000313" key="14">
    <source>
        <dbReference type="Proteomes" id="UP000515204"/>
    </source>
</evidence>
<dbReference type="PANTHER" id="PTHR24291:SF189">
    <property type="entry name" value="CYTOCHROME P450 4C3-RELATED"/>
    <property type="match status" value="1"/>
</dbReference>
<evidence type="ECO:0000256" key="11">
    <source>
        <dbReference type="ARBA" id="ARBA00023004"/>
    </source>
</evidence>
<evidence type="ECO:0000256" key="9">
    <source>
        <dbReference type="ARBA" id="ARBA00022848"/>
    </source>
</evidence>
<dbReference type="GO" id="GO:0004497">
    <property type="term" value="F:monooxygenase activity"/>
    <property type="evidence" value="ECO:0007669"/>
    <property type="project" value="UniProtKB-KW"/>
</dbReference>
<comment type="cofactor">
    <cofactor evidence="1">
        <name>heme</name>
        <dbReference type="ChEBI" id="CHEBI:30413"/>
    </cofactor>
</comment>
<dbReference type="Pfam" id="PF00067">
    <property type="entry name" value="p450"/>
    <property type="match status" value="1"/>
</dbReference>
<dbReference type="Gene3D" id="1.10.630.10">
    <property type="entry name" value="Cytochrome P450"/>
    <property type="match status" value="1"/>
</dbReference>
<keyword evidence="12" id="KW-0503">Monooxygenase</keyword>
<dbReference type="GO" id="GO:0005789">
    <property type="term" value="C:endoplasmic reticulum membrane"/>
    <property type="evidence" value="ECO:0007669"/>
    <property type="project" value="UniProtKB-SubCell"/>
</dbReference>
<evidence type="ECO:0000256" key="8">
    <source>
        <dbReference type="ARBA" id="ARBA00022824"/>
    </source>
</evidence>
<keyword evidence="13" id="KW-0472">Membrane</keyword>
<evidence type="ECO:0000256" key="5">
    <source>
        <dbReference type="ARBA" id="ARBA00010617"/>
    </source>
</evidence>
<dbReference type="Proteomes" id="UP000515204">
    <property type="component" value="Unplaced"/>
</dbReference>
<reference evidence="15" key="1">
    <citation type="submission" date="2025-08" db="UniProtKB">
        <authorList>
            <consortium name="RefSeq"/>
        </authorList>
    </citation>
    <scope>IDENTIFICATION</scope>
</reference>
<gene>
    <name evidence="15" type="primary">LOC106749989</name>
</gene>
<evidence type="ECO:0000256" key="6">
    <source>
        <dbReference type="ARBA" id="ARBA00022617"/>
    </source>
</evidence>
<dbReference type="OrthoDB" id="1470350at2759"/>
<accession>A0A6P3Y3N4</accession>
<dbReference type="InterPro" id="IPR050196">
    <property type="entry name" value="Cytochrome_P450_Monoox"/>
</dbReference>
<keyword evidence="8" id="KW-0256">Endoplasmic reticulum</keyword>
<dbReference type="GeneID" id="106749989"/>
<evidence type="ECO:0000256" key="7">
    <source>
        <dbReference type="ARBA" id="ARBA00022723"/>
    </source>
</evidence>
<evidence type="ECO:0000256" key="12">
    <source>
        <dbReference type="ARBA" id="ARBA00023033"/>
    </source>
</evidence>
<evidence type="ECO:0000313" key="15">
    <source>
        <dbReference type="RefSeq" id="XP_014485476.1"/>
    </source>
</evidence>
<dbReference type="GO" id="GO:0005506">
    <property type="term" value="F:iron ion binding"/>
    <property type="evidence" value="ECO:0007669"/>
    <property type="project" value="InterPro"/>
</dbReference>
<keyword evidence="10" id="KW-0560">Oxidoreductase</keyword>
<dbReference type="SUPFAM" id="SSF48264">
    <property type="entry name" value="Cytochrome P450"/>
    <property type="match status" value="1"/>
</dbReference>
<evidence type="ECO:0000256" key="4">
    <source>
        <dbReference type="ARBA" id="ARBA00004406"/>
    </source>
</evidence>
<keyword evidence="11" id="KW-0408">Iron</keyword>
<keyword evidence="7" id="KW-0479">Metal-binding</keyword>
<evidence type="ECO:0000256" key="13">
    <source>
        <dbReference type="ARBA" id="ARBA00023136"/>
    </source>
</evidence>
<sequence length="113" mass="12824">MLKSLFHSANWLSKKSDTIILNNTKHIKKSIIYKILIPGLNTGLLTSGGAKWHSRRKILTSAFHFNVLRKYVDVLIVERQLMTKTLKDVDGTIEKDVFTFASKHTLNAICGKL</sequence>
<dbReference type="PANTHER" id="PTHR24291">
    <property type="entry name" value="CYTOCHROME P450 FAMILY 4"/>
    <property type="match status" value="1"/>
</dbReference>
<comment type="subcellular location">
    <subcellularLocation>
        <location evidence="4">Endoplasmic reticulum membrane</location>
        <topology evidence="4">Peripheral membrane protein</topology>
    </subcellularLocation>
    <subcellularLocation>
        <location evidence="3">Microsome membrane</location>
        <topology evidence="3">Peripheral membrane protein</topology>
    </subcellularLocation>
</comment>
<dbReference type="InterPro" id="IPR036396">
    <property type="entry name" value="Cyt_P450_sf"/>
</dbReference>
<dbReference type="KEGG" id="dqu:106749989"/>
<dbReference type="RefSeq" id="XP_014485476.1">
    <property type="nucleotide sequence ID" value="XM_014629990.1"/>
</dbReference>
<evidence type="ECO:0000256" key="10">
    <source>
        <dbReference type="ARBA" id="ARBA00023002"/>
    </source>
</evidence>
<dbReference type="GO" id="GO:0016705">
    <property type="term" value="F:oxidoreductase activity, acting on paired donors, with incorporation or reduction of molecular oxygen"/>
    <property type="evidence" value="ECO:0007669"/>
    <property type="project" value="InterPro"/>
</dbReference>
<keyword evidence="9" id="KW-0492">Microsome</keyword>
<comment type="similarity">
    <text evidence="5">Belongs to the cytochrome P450 family.</text>
</comment>
<evidence type="ECO:0000256" key="2">
    <source>
        <dbReference type="ARBA" id="ARBA00003690"/>
    </source>
</evidence>
<evidence type="ECO:0000256" key="1">
    <source>
        <dbReference type="ARBA" id="ARBA00001971"/>
    </source>
</evidence>
<protein>
    <submittedName>
        <fullName evidence="15">Cytochrome P450 4C1-like</fullName>
    </submittedName>
</protein>
<keyword evidence="14" id="KW-1185">Reference proteome</keyword>